<dbReference type="Proteomes" id="UP000324831">
    <property type="component" value="Unassembled WGS sequence"/>
</dbReference>
<feature type="transmembrane region" description="Helical" evidence="1">
    <location>
        <begin position="21"/>
        <end position="42"/>
    </location>
</feature>
<evidence type="ECO:0000256" key="1">
    <source>
        <dbReference type="SAM" id="Phobius"/>
    </source>
</evidence>
<keyword evidence="1" id="KW-0472">Membrane</keyword>
<feature type="transmembrane region" description="Helical" evidence="1">
    <location>
        <begin position="48"/>
        <end position="67"/>
    </location>
</feature>
<name>A0A478FQF9_9MOLU</name>
<dbReference type="AlphaFoldDB" id="A0A478FQF9"/>
<organism evidence="2 3">
    <name type="scientific">Candidatus Mycoplasma haematohominis</name>
    <dbReference type="NCBI Taxonomy" id="1494318"/>
    <lineage>
        <taxon>Bacteria</taxon>
        <taxon>Bacillati</taxon>
        <taxon>Mycoplasmatota</taxon>
        <taxon>Mollicutes</taxon>
        <taxon>Mycoplasmataceae</taxon>
        <taxon>Mycoplasma</taxon>
    </lineage>
</organism>
<sequence length="153" mass="17631">MAKFDVSEDGRIDSLENKISFLKTVWIVEFSAFVVASVSYLLTTLISSIFLIIFVLSGLVLVVSWVIDVFRCFTLISDIYAFAVVNRGFSMPFFYAFEKSCKHLKFVLLFYLLGSMIPILWIISFCYKFLFFGSWQALFRLIEGISPEKTSLF</sequence>
<evidence type="ECO:0000313" key="2">
    <source>
        <dbReference type="EMBL" id="GCE63788.1"/>
    </source>
</evidence>
<proteinExistence type="predicted"/>
<feature type="transmembrane region" description="Helical" evidence="1">
    <location>
        <begin position="109"/>
        <end position="130"/>
    </location>
</feature>
<keyword evidence="1" id="KW-1133">Transmembrane helix</keyword>
<evidence type="ECO:0008006" key="4">
    <source>
        <dbReference type="Google" id="ProtNLM"/>
    </source>
</evidence>
<gene>
    <name evidence="2" type="ORF">MHSWG343_07950</name>
</gene>
<evidence type="ECO:0000313" key="3">
    <source>
        <dbReference type="Proteomes" id="UP000324831"/>
    </source>
</evidence>
<dbReference type="EMBL" id="BIMN01000004">
    <property type="protein sequence ID" value="GCE63788.1"/>
    <property type="molecule type" value="Genomic_DNA"/>
</dbReference>
<feature type="transmembrane region" description="Helical" evidence="1">
    <location>
        <begin position="79"/>
        <end position="97"/>
    </location>
</feature>
<keyword evidence="1" id="KW-0812">Transmembrane</keyword>
<reference evidence="2 3" key="1">
    <citation type="submission" date="2019-01" db="EMBL/GenBank/DDBJ databases">
        <title>Draft genome sequences of Candidatus Mycoplasma haemohominis SWG34-3 identified from a patient with pyrexia, anemia and liver dysfunction.</title>
        <authorList>
            <person name="Sekizuka T."/>
            <person name="Hattori N."/>
            <person name="Katano H."/>
            <person name="Takuma T."/>
            <person name="Ito T."/>
            <person name="Arai N."/>
            <person name="Yanai R."/>
            <person name="Ishii S."/>
            <person name="Miura Y."/>
            <person name="Tokunaga T."/>
            <person name="Watanabe H."/>
            <person name="Nomura N."/>
            <person name="Eguchi J."/>
            <person name="Arai T."/>
            <person name="Hasegawa H."/>
            <person name="Nakamaki T."/>
            <person name="Wakita T."/>
            <person name="Niki Y."/>
            <person name="Kuroda M."/>
        </authorList>
    </citation>
    <scope>NUCLEOTIDE SEQUENCE [LARGE SCALE GENOMIC DNA]</scope>
    <source>
        <strain evidence="2">SWG34-3</strain>
    </source>
</reference>
<accession>A0A478FQF9</accession>
<comment type="caution">
    <text evidence="2">The sequence shown here is derived from an EMBL/GenBank/DDBJ whole genome shotgun (WGS) entry which is preliminary data.</text>
</comment>
<protein>
    <recommendedName>
        <fullName evidence="4">EF-hand domain-containing protein</fullName>
    </recommendedName>
</protein>